<accession>A0A6M8B4W0</accession>
<evidence type="ECO:0000259" key="5">
    <source>
        <dbReference type="PROSITE" id="PS50106"/>
    </source>
</evidence>
<comment type="similarity">
    <text evidence="1">Belongs to the peptidase S1C family.</text>
</comment>
<dbReference type="PANTHER" id="PTHR43343">
    <property type="entry name" value="PEPTIDASE S12"/>
    <property type="match status" value="1"/>
</dbReference>
<dbReference type="InterPro" id="IPR009003">
    <property type="entry name" value="Peptidase_S1_PA"/>
</dbReference>
<feature type="region of interest" description="Disordered" evidence="4">
    <location>
        <begin position="1"/>
        <end position="78"/>
    </location>
</feature>
<dbReference type="InterPro" id="IPR043504">
    <property type="entry name" value="Peptidase_S1_PA_chymotrypsin"/>
</dbReference>
<dbReference type="PRINTS" id="PR00834">
    <property type="entry name" value="PROTEASES2C"/>
</dbReference>
<dbReference type="RefSeq" id="WP_159523658.1">
    <property type="nucleotide sequence ID" value="NZ_CP053642.1"/>
</dbReference>
<dbReference type="PANTHER" id="PTHR43343:SF3">
    <property type="entry name" value="PROTEASE DO-LIKE 8, CHLOROPLASTIC"/>
    <property type="match status" value="1"/>
</dbReference>
<dbReference type="EMBL" id="CP053642">
    <property type="protein sequence ID" value="QKD79126.1"/>
    <property type="molecule type" value="Genomic_DNA"/>
</dbReference>
<dbReference type="InterPro" id="IPR036034">
    <property type="entry name" value="PDZ_sf"/>
</dbReference>
<dbReference type="AlphaFoldDB" id="A0A6M8B4W0"/>
<feature type="region of interest" description="Disordered" evidence="4">
    <location>
        <begin position="150"/>
        <end position="177"/>
    </location>
</feature>
<dbReference type="Gene3D" id="2.30.42.10">
    <property type="match status" value="1"/>
</dbReference>
<dbReference type="SUPFAM" id="SSF50494">
    <property type="entry name" value="Trypsin-like serine proteases"/>
    <property type="match status" value="1"/>
</dbReference>
<feature type="compositionally biased region" description="Low complexity" evidence="4">
    <location>
        <begin position="162"/>
        <end position="177"/>
    </location>
</feature>
<dbReference type="Pfam" id="PF13365">
    <property type="entry name" value="Trypsin_2"/>
    <property type="match status" value="1"/>
</dbReference>
<feature type="compositionally biased region" description="Polar residues" evidence="4">
    <location>
        <begin position="1"/>
        <end position="21"/>
    </location>
</feature>
<proteinExistence type="inferred from homology"/>
<dbReference type="GO" id="GO:0004252">
    <property type="term" value="F:serine-type endopeptidase activity"/>
    <property type="evidence" value="ECO:0007669"/>
    <property type="project" value="InterPro"/>
</dbReference>
<organism evidence="6 7">
    <name type="scientific">Actinomyces marmotae</name>
    <dbReference type="NCBI Taxonomy" id="2737173"/>
    <lineage>
        <taxon>Bacteria</taxon>
        <taxon>Bacillati</taxon>
        <taxon>Actinomycetota</taxon>
        <taxon>Actinomycetes</taxon>
        <taxon>Actinomycetales</taxon>
        <taxon>Actinomycetaceae</taxon>
        <taxon>Actinomyces</taxon>
    </lineage>
</organism>
<evidence type="ECO:0000256" key="3">
    <source>
        <dbReference type="ARBA" id="ARBA00022801"/>
    </source>
</evidence>
<protein>
    <submittedName>
        <fullName evidence="6">PDZ domain-containing protein</fullName>
    </submittedName>
</protein>
<keyword evidence="3" id="KW-0378">Hydrolase</keyword>
<name>A0A6M8B4W0_9ACTO</name>
<feature type="domain" description="PDZ" evidence="5">
    <location>
        <begin position="420"/>
        <end position="507"/>
    </location>
</feature>
<dbReference type="PROSITE" id="PS50106">
    <property type="entry name" value="PDZ"/>
    <property type="match status" value="1"/>
</dbReference>
<dbReference type="InterPro" id="IPR001478">
    <property type="entry name" value="PDZ"/>
</dbReference>
<evidence type="ECO:0000313" key="7">
    <source>
        <dbReference type="Proteomes" id="UP000504752"/>
    </source>
</evidence>
<sequence>MSNYDESNGQPTGGASATNPHSLAPSDPAPADSSVPAAARMTDPAAPTETYTSAPTAPAGYDFGPGSQPGHYPTTDAYAAPTTDAFAAPTTDAFAAPPAMSAVDGGAPVPAAPTKERRGPGWGSMIAMTVAAALLASGGTFAAFRHDTDGASTPKSAGSSPTAVATGSTTQTVTSQGTTPDWQAVTAAVSNSVVSITVSVGNSGAVGSGVIYDSKGHILTNQHVVAGASKIMVTLADGRIYGAEVTGTDASTDLAVIKLKDAPSDLTVAQIGDSDSLATGQGVMAIGNPLGLSSTVTTGIISALDRPVVTTREDTGDPSKGSDPSQQGPQSGDLGGLLNNLFDRGKNPTSQVYTNAIQIDAAINPGNSGGPLFDGSGKVIGITSSIASTGRSGSSGEKAGSIGIGFAIPVKLAQKVADQLIATGSASHAYLGVSIGDGGAEADGVLRAGAEVGSVEQGSPAANAGVKQGDVITAINGKKTNQAAALTGFVRQYSAGDEVTLTVIRGGKSQEIKVTLAEKTS</sequence>
<gene>
    <name evidence="6" type="ORF">HPC72_01605</name>
</gene>
<keyword evidence="2" id="KW-0645">Protease</keyword>
<dbReference type="SMART" id="SM00228">
    <property type="entry name" value="PDZ"/>
    <property type="match status" value="1"/>
</dbReference>
<dbReference type="KEGG" id="amam:HPC72_01605"/>
<feature type="compositionally biased region" description="Polar residues" evidence="4">
    <location>
        <begin position="150"/>
        <end position="161"/>
    </location>
</feature>
<dbReference type="InterPro" id="IPR001940">
    <property type="entry name" value="Peptidase_S1C"/>
</dbReference>
<feature type="region of interest" description="Disordered" evidence="4">
    <location>
        <begin position="307"/>
        <end position="340"/>
    </location>
</feature>
<evidence type="ECO:0000313" key="6">
    <source>
        <dbReference type="EMBL" id="QKD79126.1"/>
    </source>
</evidence>
<evidence type="ECO:0000256" key="2">
    <source>
        <dbReference type="ARBA" id="ARBA00022670"/>
    </source>
</evidence>
<evidence type="ECO:0000256" key="4">
    <source>
        <dbReference type="SAM" id="MobiDB-lite"/>
    </source>
</evidence>
<dbReference type="GO" id="GO:0006508">
    <property type="term" value="P:proteolysis"/>
    <property type="evidence" value="ECO:0007669"/>
    <property type="project" value="UniProtKB-KW"/>
</dbReference>
<dbReference type="Proteomes" id="UP000504752">
    <property type="component" value="Chromosome"/>
</dbReference>
<evidence type="ECO:0000256" key="1">
    <source>
        <dbReference type="ARBA" id="ARBA00010541"/>
    </source>
</evidence>
<reference evidence="6 7" key="1">
    <citation type="submission" date="2020-05" db="EMBL/GenBank/DDBJ databases">
        <title>Actinomyces sp. zg-325.</title>
        <authorList>
            <person name="Yang C."/>
        </authorList>
    </citation>
    <scope>NUCLEOTIDE SEQUENCE [LARGE SCALE GENOMIC DNA]</scope>
    <source>
        <strain evidence="7">zg-325</strain>
    </source>
</reference>
<dbReference type="Gene3D" id="2.40.10.10">
    <property type="entry name" value="Trypsin-like serine proteases"/>
    <property type="match status" value="2"/>
</dbReference>
<keyword evidence="7" id="KW-1185">Reference proteome</keyword>
<feature type="compositionally biased region" description="Low complexity" evidence="4">
    <location>
        <begin position="99"/>
        <end position="113"/>
    </location>
</feature>
<dbReference type="SUPFAM" id="SSF50156">
    <property type="entry name" value="PDZ domain-like"/>
    <property type="match status" value="1"/>
</dbReference>
<dbReference type="Pfam" id="PF13180">
    <property type="entry name" value="PDZ_2"/>
    <property type="match status" value="1"/>
</dbReference>
<feature type="compositionally biased region" description="Low complexity" evidence="4">
    <location>
        <begin position="22"/>
        <end position="39"/>
    </location>
</feature>
<feature type="region of interest" description="Disordered" evidence="4">
    <location>
        <begin position="99"/>
        <end position="120"/>
    </location>
</feature>
<dbReference type="InterPro" id="IPR051201">
    <property type="entry name" value="Chloro_Bact_Ser_Proteases"/>
</dbReference>